<sequence length="128" mass="14725">MAVVTDLLKVNRDLIDIMKRHYGARLDSVILFGSYARGDFNEESDVDYLVVLTDENVSPFKEVSTTIADRNDYYLRTSISISAVVVSKSLFLTSNRIFYREVRKDGKCIYERRSEQLYQKSGGLFSQC</sequence>
<dbReference type="InterPro" id="IPR043519">
    <property type="entry name" value="NT_sf"/>
</dbReference>
<dbReference type="Pfam" id="PF01909">
    <property type="entry name" value="NTP_transf_2"/>
    <property type="match status" value="1"/>
</dbReference>
<dbReference type="AlphaFoldDB" id="A0A2K8YZJ2"/>
<dbReference type="PANTHER" id="PTHR33933:SF1">
    <property type="entry name" value="PROTEIN ADENYLYLTRANSFERASE MNTA-RELATED"/>
    <property type="match status" value="1"/>
</dbReference>
<evidence type="ECO:0000313" key="3">
    <source>
        <dbReference type="Proteomes" id="UP000232883"/>
    </source>
</evidence>
<name>A0A2K8YZJ2_9BACT</name>
<dbReference type="EMBL" id="CP025096">
    <property type="protein sequence ID" value="AUD03053.1"/>
    <property type="molecule type" value="Genomic_DNA"/>
</dbReference>
<organism evidence="2 3">
    <name type="scientific">Spirosoma pollinicola</name>
    <dbReference type="NCBI Taxonomy" id="2057025"/>
    <lineage>
        <taxon>Bacteria</taxon>
        <taxon>Pseudomonadati</taxon>
        <taxon>Bacteroidota</taxon>
        <taxon>Cytophagia</taxon>
        <taxon>Cytophagales</taxon>
        <taxon>Cytophagaceae</taxon>
        <taxon>Spirosoma</taxon>
    </lineage>
</organism>
<dbReference type="Gene3D" id="3.30.460.10">
    <property type="entry name" value="Beta Polymerase, domain 2"/>
    <property type="match status" value="1"/>
</dbReference>
<dbReference type="PANTHER" id="PTHR33933">
    <property type="entry name" value="NUCLEOTIDYLTRANSFERASE"/>
    <property type="match status" value="1"/>
</dbReference>
<dbReference type="OrthoDB" id="1321649at2"/>
<gene>
    <name evidence="2" type="ORF">CWM47_15135</name>
</gene>
<feature type="domain" description="Polymerase nucleotidyl transferase" evidence="1">
    <location>
        <begin position="13"/>
        <end position="56"/>
    </location>
</feature>
<dbReference type="GO" id="GO:0016779">
    <property type="term" value="F:nucleotidyltransferase activity"/>
    <property type="evidence" value="ECO:0007669"/>
    <property type="project" value="InterPro"/>
</dbReference>
<reference evidence="2 3" key="1">
    <citation type="submission" date="2017-11" db="EMBL/GenBank/DDBJ databases">
        <title>Taxonomic description and genome sequences of Spirosoma HA7 sp. nov., isolated from pollen microhabitat of Corylus avellana.</title>
        <authorList>
            <person name="Ambika Manirajan B."/>
            <person name="Suarez C."/>
            <person name="Ratering S."/>
            <person name="Geissler-Plaum R."/>
            <person name="Cardinale M."/>
            <person name="Sylvia S."/>
        </authorList>
    </citation>
    <scope>NUCLEOTIDE SEQUENCE [LARGE SCALE GENOMIC DNA]</scope>
    <source>
        <strain evidence="2 3">HA7</strain>
    </source>
</reference>
<dbReference type="KEGG" id="spir:CWM47_15135"/>
<dbReference type="RefSeq" id="WP_100988916.1">
    <property type="nucleotide sequence ID" value="NZ_CP025096.1"/>
</dbReference>
<dbReference type="CDD" id="cd05403">
    <property type="entry name" value="NT_KNTase_like"/>
    <property type="match status" value="1"/>
</dbReference>
<dbReference type="Proteomes" id="UP000232883">
    <property type="component" value="Chromosome"/>
</dbReference>
<proteinExistence type="predicted"/>
<dbReference type="InterPro" id="IPR052548">
    <property type="entry name" value="Type_VII_TA_antitoxin"/>
</dbReference>
<dbReference type="InterPro" id="IPR002934">
    <property type="entry name" value="Polymerase_NTP_transf_dom"/>
</dbReference>
<evidence type="ECO:0000313" key="2">
    <source>
        <dbReference type="EMBL" id="AUD03053.1"/>
    </source>
</evidence>
<protein>
    <submittedName>
        <fullName evidence="2">Nucleotidyltransferase domain-containing protein</fullName>
    </submittedName>
</protein>
<dbReference type="SUPFAM" id="SSF81301">
    <property type="entry name" value="Nucleotidyltransferase"/>
    <property type="match status" value="1"/>
</dbReference>
<keyword evidence="2" id="KW-0808">Transferase</keyword>
<evidence type="ECO:0000259" key="1">
    <source>
        <dbReference type="Pfam" id="PF01909"/>
    </source>
</evidence>
<accession>A0A2K8YZJ2</accession>
<keyword evidence="3" id="KW-1185">Reference proteome</keyword>